<keyword evidence="4" id="KW-0808">Transferase</keyword>
<evidence type="ECO:0000256" key="1">
    <source>
        <dbReference type="SAM" id="Phobius"/>
    </source>
</evidence>
<dbReference type="PANTHER" id="PTHR12526:SF627">
    <property type="entry name" value="D-RHAMNOSYLTRANSFERASE WBPZ"/>
    <property type="match status" value="1"/>
</dbReference>
<dbReference type="EMBL" id="JBHSGN010000100">
    <property type="protein sequence ID" value="MFC4675408.1"/>
    <property type="molecule type" value="Genomic_DNA"/>
</dbReference>
<sequence>MRIQFIAHNGQLYGANQVLLTLIKGLIGKGHDISVLLPTKKGLAEILKKENINYTVIPCFPQFMYIKLMPQYLIYPLLVMLNIIVFPYIIYKINKFKPDIIYSNTSAENIGIWAAKILKIKHISHVHEFMSLDHKALFWGTRKCKEKYLEKSDAVIFVSASVMKHVFSIFPKTNYTVIANGLEIPNVNIKDKHLSKIINFGIIGVFSPGKRQHMAVEYFNDIILPYYPQAKLHLIGDKKGAYKKHLLKIVENLNLKDNIIFHGFIHDTNKIYDEIDILLVFSEAEAFGLVTIEAMLRGVPVIGYDNAGTTALVTSGETGYLFSDKDNFSIALSELLSNDNYNNIRQKALSYAQNTFSKETYYNNIEEFIAKIINE</sequence>
<reference evidence="5" key="1">
    <citation type="journal article" date="2019" name="Int. J. Syst. Evol. Microbiol.">
        <title>The Global Catalogue of Microorganisms (GCM) 10K type strain sequencing project: providing services to taxonomists for standard genome sequencing and annotation.</title>
        <authorList>
            <consortium name="The Broad Institute Genomics Platform"/>
            <consortium name="The Broad Institute Genome Sequencing Center for Infectious Disease"/>
            <person name="Wu L."/>
            <person name="Ma J."/>
        </authorList>
    </citation>
    <scope>NUCLEOTIDE SEQUENCE [LARGE SCALE GENOMIC DNA]</scope>
    <source>
        <strain evidence="5">CCUG 66188</strain>
    </source>
</reference>
<keyword evidence="1" id="KW-0472">Membrane</keyword>
<dbReference type="InterPro" id="IPR028098">
    <property type="entry name" value="Glyco_trans_4-like_N"/>
</dbReference>
<organism evidence="4 5">
    <name type="scientific">Dysgonomonas termitidis</name>
    <dbReference type="NCBI Taxonomy" id="1516126"/>
    <lineage>
        <taxon>Bacteria</taxon>
        <taxon>Pseudomonadati</taxon>
        <taxon>Bacteroidota</taxon>
        <taxon>Bacteroidia</taxon>
        <taxon>Bacteroidales</taxon>
        <taxon>Dysgonomonadaceae</taxon>
        <taxon>Dysgonomonas</taxon>
    </lineage>
</organism>
<evidence type="ECO:0000313" key="5">
    <source>
        <dbReference type="Proteomes" id="UP001596023"/>
    </source>
</evidence>
<keyword evidence="1" id="KW-0812">Transmembrane</keyword>
<dbReference type="CDD" id="cd03801">
    <property type="entry name" value="GT4_PimA-like"/>
    <property type="match status" value="1"/>
</dbReference>
<protein>
    <submittedName>
        <fullName evidence="4">Glycosyltransferase family 4 protein</fullName>
        <ecNumber evidence="4">2.4.-.-</ecNumber>
    </submittedName>
</protein>
<feature type="domain" description="Glycosyl transferase family 1" evidence="2">
    <location>
        <begin position="201"/>
        <end position="345"/>
    </location>
</feature>
<name>A0ABV9L044_9BACT</name>
<evidence type="ECO:0000259" key="2">
    <source>
        <dbReference type="Pfam" id="PF00534"/>
    </source>
</evidence>
<dbReference type="PANTHER" id="PTHR12526">
    <property type="entry name" value="GLYCOSYLTRANSFERASE"/>
    <property type="match status" value="1"/>
</dbReference>
<evidence type="ECO:0000259" key="3">
    <source>
        <dbReference type="Pfam" id="PF13439"/>
    </source>
</evidence>
<proteinExistence type="predicted"/>
<dbReference type="Gene3D" id="3.40.50.2000">
    <property type="entry name" value="Glycogen Phosphorylase B"/>
    <property type="match status" value="2"/>
</dbReference>
<feature type="domain" description="Glycosyltransferase subfamily 4-like N-terminal" evidence="3">
    <location>
        <begin position="14"/>
        <end position="182"/>
    </location>
</feature>
<gene>
    <name evidence="4" type="ORF">ACFO6W_17080</name>
</gene>
<comment type="caution">
    <text evidence="4">The sequence shown here is derived from an EMBL/GenBank/DDBJ whole genome shotgun (WGS) entry which is preliminary data.</text>
</comment>
<feature type="transmembrane region" description="Helical" evidence="1">
    <location>
        <begin position="72"/>
        <end position="91"/>
    </location>
</feature>
<dbReference type="Pfam" id="PF13439">
    <property type="entry name" value="Glyco_transf_4"/>
    <property type="match status" value="1"/>
</dbReference>
<dbReference type="SUPFAM" id="SSF53756">
    <property type="entry name" value="UDP-Glycosyltransferase/glycogen phosphorylase"/>
    <property type="match status" value="1"/>
</dbReference>
<evidence type="ECO:0000313" key="4">
    <source>
        <dbReference type="EMBL" id="MFC4675408.1"/>
    </source>
</evidence>
<dbReference type="RefSeq" id="WP_379998611.1">
    <property type="nucleotide sequence ID" value="NZ_JBHSGN010000100.1"/>
</dbReference>
<dbReference type="GO" id="GO:0016757">
    <property type="term" value="F:glycosyltransferase activity"/>
    <property type="evidence" value="ECO:0007669"/>
    <property type="project" value="UniProtKB-KW"/>
</dbReference>
<keyword evidence="4" id="KW-0328">Glycosyltransferase</keyword>
<dbReference type="Proteomes" id="UP001596023">
    <property type="component" value="Unassembled WGS sequence"/>
</dbReference>
<accession>A0ABV9L044</accession>
<dbReference type="InterPro" id="IPR001296">
    <property type="entry name" value="Glyco_trans_1"/>
</dbReference>
<dbReference type="EC" id="2.4.-.-" evidence="4"/>
<keyword evidence="5" id="KW-1185">Reference proteome</keyword>
<keyword evidence="1" id="KW-1133">Transmembrane helix</keyword>
<dbReference type="Pfam" id="PF00534">
    <property type="entry name" value="Glycos_transf_1"/>
    <property type="match status" value="1"/>
</dbReference>